<evidence type="ECO:0000313" key="6">
    <source>
        <dbReference type="Proteomes" id="UP001494588"/>
    </source>
</evidence>
<name>A0ABU9Q8Y6_9BURK</name>
<dbReference type="EMBL" id="JAZHGC010000006">
    <property type="protein sequence ID" value="MEM5285875.1"/>
    <property type="molecule type" value="Genomic_DNA"/>
</dbReference>
<protein>
    <submittedName>
        <fullName evidence="5">NUDIX hydrolase</fullName>
    </submittedName>
</protein>
<proteinExistence type="inferred from homology"/>
<feature type="domain" description="Nudix hydrolase" evidence="4">
    <location>
        <begin position="7"/>
        <end position="159"/>
    </location>
</feature>
<keyword evidence="2 3" id="KW-0378">Hydrolase</keyword>
<comment type="caution">
    <text evidence="5">The sequence shown here is derived from an EMBL/GenBank/DDBJ whole genome shotgun (WGS) entry which is preliminary data.</text>
</comment>
<comment type="cofactor">
    <cofactor evidence="1">
        <name>Mg(2+)</name>
        <dbReference type="ChEBI" id="CHEBI:18420"/>
    </cofactor>
</comment>
<dbReference type="InterPro" id="IPR015797">
    <property type="entry name" value="NUDIX_hydrolase-like_dom_sf"/>
</dbReference>
<dbReference type="RefSeq" id="WP_233471613.1">
    <property type="nucleotide sequence ID" value="NZ_CAJHCS010000001.1"/>
</dbReference>
<evidence type="ECO:0000259" key="4">
    <source>
        <dbReference type="PROSITE" id="PS51462"/>
    </source>
</evidence>
<dbReference type="InterPro" id="IPR020476">
    <property type="entry name" value="Nudix_hydrolase"/>
</dbReference>
<dbReference type="PANTHER" id="PTHR43046">
    <property type="entry name" value="GDP-MANNOSE MANNOSYL HYDROLASE"/>
    <property type="match status" value="1"/>
</dbReference>
<keyword evidence="6" id="KW-1185">Reference proteome</keyword>
<dbReference type="PROSITE" id="PS51462">
    <property type="entry name" value="NUDIX"/>
    <property type="match status" value="1"/>
</dbReference>
<dbReference type="SUPFAM" id="SSF55811">
    <property type="entry name" value="Nudix"/>
    <property type="match status" value="1"/>
</dbReference>
<dbReference type="InterPro" id="IPR000086">
    <property type="entry name" value="NUDIX_hydrolase_dom"/>
</dbReference>
<dbReference type="Gene3D" id="3.90.79.10">
    <property type="entry name" value="Nucleoside Triphosphate Pyrophosphohydrolase"/>
    <property type="match status" value="1"/>
</dbReference>
<dbReference type="InterPro" id="IPR020084">
    <property type="entry name" value="NUDIX_hydrolase_CS"/>
</dbReference>
<dbReference type="Proteomes" id="UP001494588">
    <property type="component" value="Unassembled WGS sequence"/>
</dbReference>
<accession>A0ABU9Q8Y6</accession>
<dbReference type="Pfam" id="PF00293">
    <property type="entry name" value="NUDIX"/>
    <property type="match status" value="1"/>
</dbReference>
<reference evidence="5 6" key="1">
    <citation type="submission" date="2024-01" db="EMBL/GenBank/DDBJ databases">
        <title>The diversity of rhizobia nodulating Mimosa spp. in eleven states of Brazil covering several biomes is determined by host plant, location, and edaphic factors.</title>
        <authorList>
            <person name="Rouws L."/>
            <person name="Barauna A."/>
            <person name="Beukes C."/>
            <person name="De Faria S.M."/>
            <person name="Gross E."/>
            <person name="Dos Reis Junior F.B."/>
            <person name="Simon M."/>
            <person name="Maluk M."/>
            <person name="Odee D.W."/>
            <person name="Kenicer G."/>
            <person name="Young J.P.W."/>
            <person name="Reis V.M."/>
            <person name="Zilli J."/>
            <person name="James E.K."/>
        </authorList>
    </citation>
    <scope>NUCLEOTIDE SEQUENCE [LARGE SCALE GENOMIC DNA]</scope>
    <source>
        <strain evidence="5 6">JPY77</strain>
    </source>
</reference>
<gene>
    <name evidence="5" type="ORF">V4C55_09145</name>
</gene>
<evidence type="ECO:0000313" key="5">
    <source>
        <dbReference type="EMBL" id="MEM5285875.1"/>
    </source>
</evidence>
<comment type="similarity">
    <text evidence="3">Belongs to the Nudix hydrolase family.</text>
</comment>
<evidence type="ECO:0000256" key="1">
    <source>
        <dbReference type="ARBA" id="ARBA00001946"/>
    </source>
</evidence>
<evidence type="ECO:0000256" key="2">
    <source>
        <dbReference type="ARBA" id="ARBA00022801"/>
    </source>
</evidence>
<dbReference type="PRINTS" id="PR00502">
    <property type="entry name" value="NUDIXFAMILY"/>
</dbReference>
<evidence type="ECO:0000256" key="3">
    <source>
        <dbReference type="RuleBase" id="RU003476"/>
    </source>
</evidence>
<dbReference type="PANTHER" id="PTHR43046:SF14">
    <property type="entry name" value="MUTT_NUDIX FAMILY PROTEIN"/>
    <property type="match status" value="1"/>
</dbReference>
<sequence>MAHSPFPAHALTPMISFDTDGHRFNLRAVAVILSGDHVLLHRLDGDEYWSLPGGRIEAGEDAATAVAREMREELGIAVTVGRLLWIVENFFGSGGRAYHEVGLYFATDVPSDARILDLDARHFGDEQGRRIEFAWFERKELADIDVRPAFLRDALVQEPFQFAHVVNRDAG</sequence>
<dbReference type="PROSITE" id="PS00893">
    <property type="entry name" value="NUDIX_BOX"/>
    <property type="match status" value="1"/>
</dbReference>
<dbReference type="GO" id="GO:0016787">
    <property type="term" value="F:hydrolase activity"/>
    <property type="evidence" value="ECO:0007669"/>
    <property type="project" value="UniProtKB-KW"/>
</dbReference>
<dbReference type="CDD" id="cd04688">
    <property type="entry name" value="NUDIX_Hydrolase"/>
    <property type="match status" value="1"/>
</dbReference>
<organism evidence="5 6">
    <name type="scientific">Paraburkholderia sabiae</name>
    <dbReference type="NCBI Taxonomy" id="273251"/>
    <lineage>
        <taxon>Bacteria</taxon>
        <taxon>Pseudomonadati</taxon>
        <taxon>Pseudomonadota</taxon>
        <taxon>Betaproteobacteria</taxon>
        <taxon>Burkholderiales</taxon>
        <taxon>Burkholderiaceae</taxon>
        <taxon>Paraburkholderia</taxon>
    </lineage>
</organism>